<dbReference type="InterPro" id="IPR036300">
    <property type="entry name" value="MIR_dom_sf"/>
</dbReference>
<keyword evidence="2" id="KW-1185">Reference proteome</keyword>
<accession>A0A5C5XC71</accession>
<dbReference type="AlphaFoldDB" id="A0A5C5XC71"/>
<organism evidence="1 2">
    <name type="scientific">Rubinisphaera italica</name>
    <dbReference type="NCBI Taxonomy" id="2527969"/>
    <lineage>
        <taxon>Bacteria</taxon>
        <taxon>Pseudomonadati</taxon>
        <taxon>Planctomycetota</taxon>
        <taxon>Planctomycetia</taxon>
        <taxon>Planctomycetales</taxon>
        <taxon>Planctomycetaceae</taxon>
        <taxon>Rubinisphaera</taxon>
    </lineage>
</organism>
<dbReference type="SUPFAM" id="SSF82109">
    <property type="entry name" value="MIR domain"/>
    <property type="match status" value="1"/>
</dbReference>
<evidence type="ECO:0000313" key="1">
    <source>
        <dbReference type="EMBL" id="TWT60737.1"/>
    </source>
</evidence>
<dbReference type="RefSeq" id="WP_146502820.1">
    <property type="nucleotide sequence ID" value="NZ_SJPG01000001.1"/>
</dbReference>
<dbReference type="Proteomes" id="UP000316095">
    <property type="component" value="Unassembled WGS sequence"/>
</dbReference>
<evidence type="ECO:0000313" key="2">
    <source>
        <dbReference type="Proteomes" id="UP000316095"/>
    </source>
</evidence>
<dbReference type="OrthoDB" id="980947at2"/>
<comment type="caution">
    <text evidence="1">The sequence shown here is derived from an EMBL/GenBank/DDBJ whole genome shotgun (WGS) entry which is preliminary data.</text>
</comment>
<reference evidence="1 2" key="1">
    <citation type="submission" date="2019-02" db="EMBL/GenBank/DDBJ databases">
        <title>Deep-cultivation of Planctomycetes and their phenomic and genomic characterization uncovers novel biology.</title>
        <authorList>
            <person name="Wiegand S."/>
            <person name="Jogler M."/>
            <person name="Boedeker C."/>
            <person name="Pinto D."/>
            <person name="Vollmers J."/>
            <person name="Rivas-Marin E."/>
            <person name="Kohn T."/>
            <person name="Peeters S.H."/>
            <person name="Heuer A."/>
            <person name="Rast P."/>
            <person name="Oberbeckmann S."/>
            <person name="Bunk B."/>
            <person name="Jeske O."/>
            <person name="Meyerdierks A."/>
            <person name="Storesund J.E."/>
            <person name="Kallscheuer N."/>
            <person name="Luecker S."/>
            <person name="Lage O.M."/>
            <person name="Pohl T."/>
            <person name="Merkel B.J."/>
            <person name="Hornburger P."/>
            <person name="Mueller R.-W."/>
            <person name="Bruemmer F."/>
            <person name="Labrenz M."/>
            <person name="Spormann A.M."/>
            <person name="Op Den Camp H."/>
            <person name="Overmann J."/>
            <person name="Amann R."/>
            <person name="Jetten M.S.M."/>
            <person name="Mascher T."/>
            <person name="Medema M.H."/>
            <person name="Devos D.P."/>
            <person name="Kaster A.-K."/>
            <person name="Ovreas L."/>
            <person name="Rohde M."/>
            <person name="Galperin M.Y."/>
            <person name="Jogler C."/>
        </authorList>
    </citation>
    <scope>NUCLEOTIDE SEQUENCE [LARGE SCALE GENOMIC DNA]</scope>
    <source>
        <strain evidence="1 2">Pan54</strain>
    </source>
</reference>
<proteinExistence type="predicted"/>
<protein>
    <submittedName>
        <fullName evidence="1">Uncharacterized protein</fullName>
    </submittedName>
</protein>
<gene>
    <name evidence="1" type="ORF">Pan54_14640</name>
</gene>
<dbReference type="EMBL" id="SJPG01000001">
    <property type="protein sequence ID" value="TWT60737.1"/>
    <property type="molecule type" value="Genomic_DNA"/>
</dbReference>
<sequence length="196" mass="22429">MIHHIFSKKNQLLFVSMIASFAWSTLYGDTCLAQQKVMNGSTVKLKSEGASRYLGISYGGKSYYYPLTRGQDSAEPLLLKKPHDNNAVPLKYGDTVFLKATEMKAWPNNWKSYNFLGVFGDGVYYWTEKDKHSHWVITSGETPTAQSQQTGRPVLKGQTIRLKNVFNNQYLYAPNKDDWKLNTELESNNNTQWVIE</sequence>
<name>A0A5C5XC71_9PLAN</name>